<dbReference type="RefSeq" id="WP_382313200.1">
    <property type="nucleotide sequence ID" value="NZ_JBHUFD010000003.1"/>
</dbReference>
<evidence type="ECO:0000313" key="1">
    <source>
        <dbReference type="EMBL" id="MFD1872741.1"/>
    </source>
</evidence>
<organism evidence="1 2">
    <name type="scientific">Hymenobacter bucti</name>
    <dbReference type="NCBI Taxonomy" id="1844114"/>
    <lineage>
        <taxon>Bacteria</taxon>
        <taxon>Pseudomonadati</taxon>
        <taxon>Bacteroidota</taxon>
        <taxon>Cytophagia</taxon>
        <taxon>Cytophagales</taxon>
        <taxon>Hymenobacteraceae</taxon>
        <taxon>Hymenobacter</taxon>
    </lineage>
</organism>
<protein>
    <recommendedName>
        <fullName evidence="3">STAS/SEC14 domain-containing protein</fullName>
    </recommendedName>
</protein>
<proteinExistence type="predicted"/>
<gene>
    <name evidence="1" type="ORF">ACFSDX_09885</name>
</gene>
<comment type="caution">
    <text evidence="1">The sequence shown here is derived from an EMBL/GenBank/DDBJ whole genome shotgun (WGS) entry which is preliminary data.</text>
</comment>
<keyword evidence="2" id="KW-1185">Reference proteome</keyword>
<reference evidence="2" key="1">
    <citation type="journal article" date="2019" name="Int. J. Syst. Evol. Microbiol.">
        <title>The Global Catalogue of Microorganisms (GCM) 10K type strain sequencing project: providing services to taxonomists for standard genome sequencing and annotation.</title>
        <authorList>
            <consortium name="The Broad Institute Genomics Platform"/>
            <consortium name="The Broad Institute Genome Sequencing Center for Infectious Disease"/>
            <person name="Wu L."/>
            <person name="Ma J."/>
        </authorList>
    </citation>
    <scope>NUCLEOTIDE SEQUENCE [LARGE SCALE GENOMIC DNA]</scope>
    <source>
        <strain evidence="2">CGMCC 1.15795</strain>
    </source>
</reference>
<evidence type="ECO:0008006" key="3">
    <source>
        <dbReference type="Google" id="ProtNLM"/>
    </source>
</evidence>
<dbReference type="Proteomes" id="UP001597197">
    <property type="component" value="Unassembled WGS sequence"/>
</dbReference>
<accession>A0ABW4QU82</accession>
<sequence>MNLHLLRQTSCLAVYYDLSNDWLYLDWQGDVTLPAVQQACLELAACYLERPYSHVLNNNEQLTGISWNVATWLATDFLPYMTLAGIEHVAWVYSPSLRGYNLVHTVLSWLPNSALTTFGTVAEAVTWLRHTRTEQPRGYHVPPKRSAAVQATLAQEVEALRQRISAQQRQLQRT</sequence>
<name>A0ABW4QU82_9BACT</name>
<evidence type="ECO:0000313" key="2">
    <source>
        <dbReference type="Proteomes" id="UP001597197"/>
    </source>
</evidence>
<dbReference type="EMBL" id="JBHUFD010000003">
    <property type="protein sequence ID" value="MFD1872741.1"/>
    <property type="molecule type" value="Genomic_DNA"/>
</dbReference>